<dbReference type="GO" id="GO:0005504">
    <property type="term" value="F:fatty acid binding"/>
    <property type="evidence" value="ECO:0007669"/>
    <property type="project" value="TreeGrafter"/>
</dbReference>
<keyword evidence="6" id="KW-0274">FAD</keyword>
<comment type="caution">
    <text evidence="14">The sequence shown here is derived from an EMBL/GenBank/DDBJ whole genome shotgun (WGS) entry which is preliminary data.</text>
</comment>
<evidence type="ECO:0000256" key="3">
    <source>
        <dbReference type="ARBA" id="ARBA00006288"/>
    </source>
</evidence>
<sequence>MNDPIATGLRDALDGHYREIREEFRGQADPALLLGDPGASTQEQRERVTDQLGKIAALGHGRVGFPAAYGGTHDYGASCALFEMQGYGDLSLLVKGGVQFGLFGGAVARLGSARHHDKVLSGIMNAEILGSFAMTEIGHGSNVQRLETTITFDPATDELVVDSPTPSAAKTYIGNAAKDARMAVVFGQLRTPAGDSFAEYGVHAVLMDVRDGEGNPIKGVTIGDNGVKGGLPGVDNGTFSFDQVRIPREALLNKFADLDSDGTYHSDIANENARFFTMLGTLVRGRVCVGGGAASAGKKGLAIALRYGARRRQFEAPGAEQEIVVLDYLAHQRKLFPLLAKSYALTFAQNSVTETLQELHGTPLPDGQEHPKEAIRELETRVAGLKAVSTWHAIEALQTAREACGGAGFIAENQLTQARADVDVFATFEGDNTVLLQLVAKGLLTEYKEMFGDLAMADLAGLVTKQVAEGLVERTAGRAGLQRLRDIARGRDHESAMDDHGWQLSMFEQRADHALETVGKRLRKATKDNGFELFNDAQDHVLFAARTHVDRCVLEDSLEALEQMPDGDAKTLMGKVLSLYALSSIEQDKAWFLEHGRLNTSRSRQVTATVNQLCQELRPYVHSLVDGLGIPESLITAPIATGTPSTTFA</sequence>
<dbReference type="SUPFAM" id="SSF56645">
    <property type="entry name" value="Acyl-CoA dehydrogenase NM domain-like"/>
    <property type="match status" value="1"/>
</dbReference>
<dbReference type="Proteomes" id="UP000256253">
    <property type="component" value="Unassembled WGS sequence"/>
</dbReference>
<dbReference type="EC" id="1.3.3.6" evidence="4"/>
<dbReference type="FunFam" id="2.40.110.10:FF:000005">
    <property type="entry name" value="Acyl-coenzyme A oxidase"/>
    <property type="match status" value="1"/>
</dbReference>
<evidence type="ECO:0000259" key="13">
    <source>
        <dbReference type="Pfam" id="PF22924"/>
    </source>
</evidence>
<dbReference type="InterPro" id="IPR037069">
    <property type="entry name" value="AcylCoA_DH/ox_N_sf"/>
</dbReference>
<feature type="domain" description="Acyl-CoA dehydrogenase/oxidase N-terminal" evidence="12">
    <location>
        <begin position="37"/>
        <end position="126"/>
    </location>
</feature>
<evidence type="ECO:0000313" key="14">
    <source>
        <dbReference type="EMBL" id="REF32168.1"/>
    </source>
</evidence>
<dbReference type="InterPro" id="IPR012258">
    <property type="entry name" value="Acyl-CoA_oxidase"/>
</dbReference>
<accession>A0A3D9URT7</accession>
<dbReference type="Pfam" id="PF22924">
    <property type="entry name" value="ACOX_C_alpha1"/>
    <property type="match status" value="1"/>
</dbReference>
<dbReference type="OrthoDB" id="1144545at2"/>
<dbReference type="Pfam" id="PF02771">
    <property type="entry name" value="Acyl-CoA_dh_N"/>
    <property type="match status" value="1"/>
</dbReference>
<dbReference type="Gene3D" id="1.20.140.10">
    <property type="entry name" value="Butyryl-CoA Dehydrogenase, subunit A, domain 3"/>
    <property type="match status" value="2"/>
</dbReference>
<dbReference type="Gene3D" id="2.40.110.10">
    <property type="entry name" value="Butyryl-CoA Dehydrogenase, subunit A, domain 2"/>
    <property type="match status" value="1"/>
</dbReference>
<name>A0A3D9URT7_9MICO</name>
<keyword evidence="10" id="KW-0576">Peroxisome</keyword>
<feature type="domain" description="Acyl-CoA oxidase C-alpha1" evidence="13">
    <location>
        <begin position="280"/>
        <end position="444"/>
    </location>
</feature>
<dbReference type="GO" id="GO:0071949">
    <property type="term" value="F:FAD binding"/>
    <property type="evidence" value="ECO:0007669"/>
    <property type="project" value="InterPro"/>
</dbReference>
<dbReference type="FunFam" id="1.20.140.10:FF:000010">
    <property type="entry name" value="Acyl-coenzyme A oxidase"/>
    <property type="match status" value="1"/>
</dbReference>
<proteinExistence type="inferred from homology"/>
<keyword evidence="5" id="KW-0285">Flavoprotein</keyword>
<dbReference type="Gene3D" id="1.10.540.10">
    <property type="entry name" value="Acyl-CoA dehydrogenase/oxidase, N-terminal domain"/>
    <property type="match status" value="1"/>
</dbReference>
<evidence type="ECO:0000256" key="9">
    <source>
        <dbReference type="ARBA" id="ARBA00023098"/>
    </source>
</evidence>
<dbReference type="Pfam" id="PF01756">
    <property type="entry name" value="ACOX"/>
    <property type="match status" value="1"/>
</dbReference>
<comment type="cofactor">
    <cofactor evidence="1">
        <name>FAD</name>
        <dbReference type="ChEBI" id="CHEBI:57692"/>
    </cofactor>
</comment>
<dbReference type="PANTHER" id="PTHR10909">
    <property type="entry name" value="ELECTRON TRANSPORT OXIDOREDUCTASE"/>
    <property type="match status" value="1"/>
</dbReference>
<dbReference type="EMBL" id="QTUA01000001">
    <property type="protein sequence ID" value="REF32168.1"/>
    <property type="molecule type" value="Genomic_DNA"/>
</dbReference>
<evidence type="ECO:0000256" key="2">
    <source>
        <dbReference type="ARBA" id="ARBA00004275"/>
    </source>
</evidence>
<gene>
    <name evidence="14" type="ORF">DFJ65_3268</name>
</gene>
<dbReference type="InterPro" id="IPR002655">
    <property type="entry name" value="Acyl-CoA_oxidase_C"/>
</dbReference>
<dbReference type="GO" id="GO:0033540">
    <property type="term" value="P:fatty acid beta-oxidation using acyl-CoA oxidase"/>
    <property type="evidence" value="ECO:0007669"/>
    <property type="project" value="TreeGrafter"/>
</dbReference>
<feature type="domain" description="Acyl-CoA oxidase C-terminal" evidence="11">
    <location>
        <begin position="503"/>
        <end position="640"/>
    </location>
</feature>
<dbReference type="InterPro" id="IPR046373">
    <property type="entry name" value="Acyl-CoA_Oxase/DH_mid-dom_sf"/>
</dbReference>
<organism evidence="14 15">
    <name type="scientific">Calidifontibacter indicus</name>
    <dbReference type="NCBI Taxonomy" id="419650"/>
    <lineage>
        <taxon>Bacteria</taxon>
        <taxon>Bacillati</taxon>
        <taxon>Actinomycetota</taxon>
        <taxon>Actinomycetes</taxon>
        <taxon>Micrococcales</taxon>
        <taxon>Dermacoccaceae</taxon>
        <taxon>Calidifontibacter</taxon>
    </lineage>
</organism>
<dbReference type="GO" id="GO:0003997">
    <property type="term" value="F:acyl-CoA oxidase activity"/>
    <property type="evidence" value="ECO:0007669"/>
    <property type="project" value="UniProtKB-EC"/>
</dbReference>
<dbReference type="InterPro" id="IPR013786">
    <property type="entry name" value="AcylCoA_DH/ox_N"/>
</dbReference>
<evidence type="ECO:0000256" key="8">
    <source>
        <dbReference type="ARBA" id="ARBA00023002"/>
    </source>
</evidence>
<keyword evidence="15" id="KW-1185">Reference proteome</keyword>
<evidence type="ECO:0000259" key="12">
    <source>
        <dbReference type="Pfam" id="PF02771"/>
    </source>
</evidence>
<dbReference type="PANTHER" id="PTHR10909:SF382">
    <property type="entry name" value="ACYL-COENZYME A OXIDASE"/>
    <property type="match status" value="1"/>
</dbReference>
<evidence type="ECO:0000256" key="7">
    <source>
        <dbReference type="ARBA" id="ARBA00022832"/>
    </source>
</evidence>
<reference evidence="14 15" key="1">
    <citation type="submission" date="2018-08" db="EMBL/GenBank/DDBJ databases">
        <title>Sequencing the genomes of 1000 actinobacteria strains.</title>
        <authorList>
            <person name="Klenk H.-P."/>
        </authorList>
    </citation>
    <scope>NUCLEOTIDE SEQUENCE [LARGE SCALE GENOMIC DNA]</scope>
    <source>
        <strain evidence="14 15">DSM 22967</strain>
    </source>
</reference>
<protein>
    <recommendedName>
        <fullName evidence="4">acyl-CoA oxidase</fullName>
        <ecNumber evidence="4">1.3.3.6</ecNumber>
    </recommendedName>
</protein>
<dbReference type="GO" id="GO:0055088">
    <property type="term" value="P:lipid homeostasis"/>
    <property type="evidence" value="ECO:0007669"/>
    <property type="project" value="TreeGrafter"/>
</dbReference>
<dbReference type="InterPro" id="IPR055060">
    <property type="entry name" value="ACOX_C_alpha1"/>
</dbReference>
<dbReference type="InterPro" id="IPR009100">
    <property type="entry name" value="AcylCoA_DH/oxidase_NM_dom_sf"/>
</dbReference>
<dbReference type="InterPro" id="IPR036250">
    <property type="entry name" value="AcylCo_DH-like_C"/>
</dbReference>
<evidence type="ECO:0000256" key="4">
    <source>
        <dbReference type="ARBA" id="ARBA00012870"/>
    </source>
</evidence>
<dbReference type="PIRSF" id="PIRSF000168">
    <property type="entry name" value="Acyl-CoA_oxidase"/>
    <property type="match status" value="1"/>
</dbReference>
<evidence type="ECO:0000313" key="15">
    <source>
        <dbReference type="Proteomes" id="UP000256253"/>
    </source>
</evidence>
<evidence type="ECO:0000256" key="5">
    <source>
        <dbReference type="ARBA" id="ARBA00022630"/>
    </source>
</evidence>
<keyword evidence="9" id="KW-0443">Lipid metabolism</keyword>
<keyword evidence="7" id="KW-0276">Fatty acid metabolism</keyword>
<dbReference type="SUPFAM" id="SSF47203">
    <property type="entry name" value="Acyl-CoA dehydrogenase C-terminal domain-like"/>
    <property type="match status" value="2"/>
</dbReference>
<evidence type="ECO:0000256" key="10">
    <source>
        <dbReference type="ARBA" id="ARBA00023140"/>
    </source>
</evidence>
<comment type="subcellular location">
    <subcellularLocation>
        <location evidence="2">Peroxisome</location>
    </subcellularLocation>
</comment>
<keyword evidence="8" id="KW-0560">Oxidoreductase</keyword>
<evidence type="ECO:0000256" key="6">
    <source>
        <dbReference type="ARBA" id="ARBA00022827"/>
    </source>
</evidence>
<evidence type="ECO:0000259" key="11">
    <source>
        <dbReference type="Pfam" id="PF01756"/>
    </source>
</evidence>
<evidence type="ECO:0000256" key="1">
    <source>
        <dbReference type="ARBA" id="ARBA00001974"/>
    </source>
</evidence>
<comment type="similarity">
    <text evidence="3">Belongs to the acyl-CoA oxidase family.</text>
</comment>
<dbReference type="AlphaFoldDB" id="A0A3D9URT7"/>
<dbReference type="FunFam" id="1.20.140.10:FF:000007">
    <property type="entry name" value="Acyl-coenzyme A oxidase"/>
    <property type="match status" value="1"/>
</dbReference>
<dbReference type="RefSeq" id="WP_115923914.1">
    <property type="nucleotide sequence ID" value="NZ_QTUA01000001.1"/>
</dbReference>